<evidence type="ECO:0000259" key="4">
    <source>
        <dbReference type="PROSITE" id="PS51891"/>
    </source>
</evidence>
<evidence type="ECO:0000256" key="2">
    <source>
        <dbReference type="ARBA" id="ARBA00022723"/>
    </source>
</evidence>
<dbReference type="Pfam" id="PF04828">
    <property type="entry name" value="GFA"/>
    <property type="match status" value="2"/>
</dbReference>
<comment type="similarity">
    <text evidence="1">Belongs to the Gfa family.</text>
</comment>
<dbReference type="SUPFAM" id="SSF51316">
    <property type="entry name" value="Mss4-like"/>
    <property type="match status" value="2"/>
</dbReference>
<reference evidence="5" key="2">
    <citation type="submission" date="2023-05" db="EMBL/GenBank/DDBJ databases">
        <authorList>
            <consortium name="Lawrence Berkeley National Laboratory"/>
            <person name="Steindorff A."/>
            <person name="Hensen N."/>
            <person name="Bonometti L."/>
            <person name="Westerberg I."/>
            <person name="Brannstrom I.O."/>
            <person name="Guillou S."/>
            <person name="Cros-Aarteil S."/>
            <person name="Calhoun S."/>
            <person name="Haridas S."/>
            <person name="Kuo A."/>
            <person name="Mondo S."/>
            <person name="Pangilinan J."/>
            <person name="Riley R."/>
            <person name="Labutti K."/>
            <person name="Andreopoulos B."/>
            <person name="Lipzen A."/>
            <person name="Chen C."/>
            <person name="Yanf M."/>
            <person name="Daum C."/>
            <person name="Ng V."/>
            <person name="Clum A."/>
            <person name="Ohm R."/>
            <person name="Martin F."/>
            <person name="Silar P."/>
            <person name="Natvig D."/>
            <person name="Lalanne C."/>
            <person name="Gautier V."/>
            <person name="Ament-Velasquez S.L."/>
            <person name="Kruys A."/>
            <person name="Hutchinson M.I."/>
            <person name="Powell A.J."/>
            <person name="Barry K."/>
            <person name="Miller A.N."/>
            <person name="Grigoriev I.V."/>
            <person name="Debuchy R."/>
            <person name="Gladieux P."/>
            <person name="Thoren M.H."/>
            <person name="Johannesson H."/>
        </authorList>
    </citation>
    <scope>NUCLEOTIDE SEQUENCE</scope>
    <source>
        <strain evidence="5">PSN243</strain>
    </source>
</reference>
<feature type="domain" description="CENP-V/GFA" evidence="4">
    <location>
        <begin position="15"/>
        <end position="125"/>
    </location>
</feature>
<feature type="domain" description="CENP-V/GFA" evidence="4">
    <location>
        <begin position="153"/>
        <end position="270"/>
    </location>
</feature>
<keyword evidence="2" id="KW-0479">Metal-binding</keyword>
<evidence type="ECO:0000256" key="1">
    <source>
        <dbReference type="ARBA" id="ARBA00005495"/>
    </source>
</evidence>
<protein>
    <submittedName>
        <fullName evidence="5">Centromere protein V</fullName>
    </submittedName>
</protein>
<organism evidence="5 6">
    <name type="scientific">Podospora aff. communis PSN243</name>
    <dbReference type="NCBI Taxonomy" id="3040156"/>
    <lineage>
        <taxon>Eukaryota</taxon>
        <taxon>Fungi</taxon>
        <taxon>Dikarya</taxon>
        <taxon>Ascomycota</taxon>
        <taxon>Pezizomycotina</taxon>
        <taxon>Sordariomycetes</taxon>
        <taxon>Sordariomycetidae</taxon>
        <taxon>Sordariales</taxon>
        <taxon>Podosporaceae</taxon>
        <taxon>Podospora</taxon>
    </lineage>
</organism>
<sequence length="296" mass="32809">MADSETKNMKPLKTYRGNCHCAAFVYEMEATEIQSAHECNCSICYKKAYLWVSPAPGSYRVVKGDEATLTTYTFGDGKWLHKFCGVCATPLMVVFKSEESEPRRGLNARAIQGLNIRELERLPIDGAAMGSKYQPPAYSGPEPSAIIDNANMYYGSCHCGAVTVAFKTTPLDKEYPGTVIECNCSICNRNGYVWVYPLKDQVVIQGNDNMAKYSFGTMCVEKWFCKTCGVNMANTATEMDEEQLATLPEAYRGLHGRAKLLAPLNLRVLNGFHISEIKEPEQATKGAELGRPYVNP</sequence>
<dbReference type="InterPro" id="IPR052355">
    <property type="entry name" value="CENP-V-like"/>
</dbReference>
<evidence type="ECO:0000256" key="3">
    <source>
        <dbReference type="ARBA" id="ARBA00022833"/>
    </source>
</evidence>
<dbReference type="GO" id="GO:0016846">
    <property type="term" value="F:carbon-sulfur lyase activity"/>
    <property type="evidence" value="ECO:0007669"/>
    <property type="project" value="InterPro"/>
</dbReference>
<dbReference type="EMBL" id="MU866007">
    <property type="protein sequence ID" value="KAK4442762.1"/>
    <property type="molecule type" value="Genomic_DNA"/>
</dbReference>
<proteinExistence type="inferred from homology"/>
<dbReference type="Gene3D" id="2.170.150.70">
    <property type="match status" value="2"/>
</dbReference>
<accession>A0AAV9G5V8</accession>
<dbReference type="Proteomes" id="UP001321760">
    <property type="component" value="Unassembled WGS sequence"/>
</dbReference>
<keyword evidence="3" id="KW-0862">Zinc</keyword>
<name>A0AAV9G5V8_9PEZI</name>
<comment type="caution">
    <text evidence="5">The sequence shown here is derived from an EMBL/GenBank/DDBJ whole genome shotgun (WGS) entry which is preliminary data.</text>
</comment>
<keyword evidence="6" id="KW-1185">Reference proteome</keyword>
<evidence type="ECO:0000313" key="5">
    <source>
        <dbReference type="EMBL" id="KAK4442762.1"/>
    </source>
</evidence>
<dbReference type="PANTHER" id="PTHR28620">
    <property type="entry name" value="CENTROMERE PROTEIN V"/>
    <property type="match status" value="1"/>
</dbReference>
<dbReference type="GO" id="GO:0046872">
    <property type="term" value="F:metal ion binding"/>
    <property type="evidence" value="ECO:0007669"/>
    <property type="project" value="UniProtKB-KW"/>
</dbReference>
<dbReference type="InterPro" id="IPR011057">
    <property type="entry name" value="Mss4-like_sf"/>
</dbReference>
<evidence type="ECO:0000313" key="6">
    <source>
        <dbReference type="Proteomes" id="UP001321760"/>
    </source>
</evidence>
<dbReference type="PROSITE" id="PS51891">
    <property type="entry name" value="CENP_V_GFA"/>
    <property type="match status" value="2"/>
</dbReference>
<reference evidence="5" key="1">
    <citation type="journal article" date="2023" name="Mol. Phylogenet. Evol.">
        <title>Genome-scale phylogeny and comparative genomics of the fungal order Sordariales.</title>
        <authorList>
            <person name="Hensen N."/>
            <person name="Bonometti L."/>
            <person name="Westerberg I."/>
            <person name="Brannstrom I.O."/>
            <person name="Guillou S."/>
            <person name="Cros-Aarteil S."/>
            <person name="Calhoun S."/>
            <person name="Haridas S."/>
            <person name="Kuo A."/>
            <person name="Mondo S."/>
            <person name="Pangilinan J."/>
            <person name="Riley R."/>
            <person name="LaButti K."/>
            <person name="Andreopoulos B."/>
            <person name="Lipzen A."/>
            <person name="Chen C."/>
            <person name="Yan M."/>
            <person name="Daum C."/>
            <person name="Ng V."/>
            <person name="Clum A."/>
            <person name="Steindorff A."/>
            <person name="Ohm R.A."/>
            <person name="Martin F."/>
            <person name="Silar P."/>
            <person name="Natvig D.O."/>
            <person name="Lalanne C."/>
            <person name="Gautier V."/>
            <person name="Ament-Velasquez S.L."/>
            <person name="Kruys A."/>
            <person name="Hutchinson M.I."/>
            <person name="Powell A.J."/>
            <person name="Barry K."/>
            <person name="Miller A.N."/>
            <person name="Grigoriev I.V."/>
            <person name="Debuchy R."/>
            <person name="Gladieux P."/>
            <person name="Hiltunen Thoren M."/>
            <person name="Johannesson H."/>
        </authorList>
    </citation>
    <scope>NUCLEOTIDE SEQUENCE</scope>
    <source>
        <strain evidence="5">PSN243</strain>
    </source>
</reference>
<dbReference type="AlphaFoldDB" id="A0AAV9G5V8"/>
<dbReference type="InterPro" id="IPR006913">
    <property type="entry name" value="CENP-V/GFA"/>
</dbReference>
<gene>
    <name evidence="5" type="ORF">QBC34DRAFT_418172</name>
</gene>
<dbReference type="PANTHER" id="PTHR28620:SF1">
    <property type="entry name" value="CENP-V_GFA DOMAIN-CONTAINING PROTEIN"/>
    <property type="match status" value="1"/>
</dbReference>